<dbReference type="EMBL" id="FXYD01000001">
    <property type="protein sequence ID" value="SMX32855.1"/>
    <property type="molecule type" value="Genomic_DNA"/>
</dbReference>
<dbReference type="Gene3D" id="1.10.3720.10">
    <property type="entry name" value="MetI-like"/>
    <property type="match status" value="1"/>
</dbReference>
<proteinExistence type="inferred from homology"/>
<keyword evidence="4 5" id="KW-0472">Membrane</keyword>
<dbReference type="GO" id="GO:0055085">
    <property type="term" value="P:transmembrane transport"/>
    <property type="evidence" value="ECO:0007669"/>
    <property type="project" value="InterPro"/>
</dbReference>
<feature type="transmembrane region" description="Helical" evidence="5">
    <location>
        <begin position="265"/>
        <end position="287"/>
    </location>
</feature>
<evidence type="ECO:0000256" key="5">
    <source>
        <dbReference type="RuleBase" id="RU363032"/>
    </source>
</evidence>
<dbReference type="RefSeq" id="WP_093995237.1">
    <property type="nucleotide sequence ID" value="NZ_FXYD01000001.1"/>
</dbReference>
<dbReference type="InterPro" id="IPR035906">
    <property type="entry name" value="MetI-like_sf"/>
</dbReference>
<comment type="similarity">
    <text evidence="5">Belongs to the binding-protein-dependent transport system permease family.</text>
</comment>
<reference evidence="8" key="1">
    <citation type="submission" date="2017-05" db="EMBL/GenBank/DDBJ databases">
        <authorList>
            <person name="Rodrigo-Torres L."/>
            <person name="Arahal R. D."/>
            <person name="Lucena T."/>
        </authorList>
    </citation>
    <scope>NUCLEOTIDE SEQUENCE [LARGE SCALE GENOMIC DNA]</scope>
    <source>
        <strain evidence="8">CECT 8868</strain>
    </source>
</reference>
<organism evidence="7 8">
    <name type="scientific">Octadecabacter ascidiaceicola</name>
    <dbReference type="NCBI Taxonomy" id="1655543"/>
    <lineage>
        <taxon>Bacteria</taxon>
        <taxon>Pseudomonadati</taxon>
        <taxon>Pseudomonadota</taxon>
        <taxon>Alphaproteobacteria</taxon>
        <taxon>Rhodobacterales</taxon>
        <taxon>Roseobacteraceae</taxon>
        <taxon>Octadecabacter</taxon>
    </lineage>
</organism>
<evidence type="ECO:0000256" key="2">
    <source>
        <dbReference type="ARBA" id="ARBA00022692"/>
    </source>
</evidence>
<comment type="subcellular location">
    <subcellularLocation>
        <location evidence="1 5">Cell membrane</location>
        <topology evidence="1 5">Multi-pass membrane protein</topology>
    </subcellularLocation>
</comment>
<feature type="transmembrane region" description="Helical" evidence="5">
    <location>
        <begin position="94"/>
        <end position="116"/>
    </location>
</feature>
<keyword evidence="3 5" id="KW-1133">Transmembrane helix</keyword>
<feature type="transmembrane region" description="Helical" evidence="5">
    <location>
        <begin position="22"/>
        <end position="43"/>
    </location>
</feature>
<dbReference type="PROSITE" id="PS50928">
    <property type="entry name" value="ABC_TM1"/>
    <property type="match status" value="1"/>
</dbReference>
<feature type="domain" description="ABC transmembrane type-1" evidence="6">
    <location>
        <begin position="90"/>
        <end position="282"/>
    </location>
</feature>
<dbReference type="Pfam" id="PF00528">
    <property type="entry name" value="BPD_transp_1"/>
    <property type="match status" value="1"/>
</dbReference>
<evidence type="ECO:0000256" key="3">
    <source>
        <dbReference type="ARBA" id="ARBA00022989"/>
    </source>
</evidence>
<dbReference type="PANTHER" id="PTHR43879:SF1">
    <property type="entry name" value="GLUCOSE IMPORT SYSTEM PERMEASE PROTEIN GLCU"/>
    <property type="match status" value="1"/>
</dbReference>
<dbReference type="SUPFAM" id="SSF161098">
    <property type="entry name" value="MetI-like"/>
    <property type="match status" value="1"/>
</dbReference>
<evidence type="ECO:0000256" key="4">
    <source>
        <dbReference type="ARBA" id="ARBA00023136"/>
    </source>
</evidence>
<name>A0A238JQM7_9RHOB</name>
<accession>A0A238JQM7</accession>
<feature type="transmembrane region" description="Helical" evidence="5">
    <location>
        <begin position="198"/>
        <end position="223"/>
    </location>
</feature>
<evidence type="ECO:0000313" key="8">
    <source>
        <dbReference type="Proteomes" id="UP000203464"/>
    </source>
</evidence>
<feature type="transmembrane region" description="Helical" evidence="5">
    <location>
        <begin position="123"/>
        <end position="143"/>
    </location>
</feature>
<dbReference type="OrthoDB" id="9815445at2"/>
<evidence type="ECO:0000313" key="7">
    <source>
        <dbReference type="EMBL" id="SMX32855.1"/>
    </source>
</evidence>
<dbReference type="InterPro" id="IPR000515">
    <property type="entry name" value="MetI-like"/>
</dbReference>
<evidence type="ECO:0000256" key="1">
    <source>
        <dbReference type="ARBA" id="ARBA00004651"/>
    </source>
</evidence>
<protein>
    <submittedName>
        <fullName evidence="7">L-arabinose transport system permease protein AraQ</fullName>
    </submittedName>
</protein>
<dbReference type="PANTHER" id="PTHR43879">
    <property type="entry name" value="ABC TRANSPORTER PERMEASE PROTEIN"/>
    <property type="match status" value="1"/>
</dbReference>
<sequence>MTDLPYNPSRGQSQMTKMVLRIVLYVLLGLFALFYLMPLFVMLTTSLKSLDEIRTGDLVSLPREVTFDAWRTAWSTACTGIQCEGVRPYFLNSLLIAIPAVMISTLMGALNGYVVAQWRFKGANIFFALMLFGCFIPFQVVLLPMARMLGIMGVAGTIPGLIFVHVIYGLGFTTLFFRNYYVSIPSELTKAAKVDGAGFFRIFWSIFLPLSLPIIVVTVIWQFTQIWNDFLFGVSFSQAGTQPVTVALNNIVNSTTGVKEYNVDMAAAIIAALPTLFVYVVAGKYFIRGLTAGSVKG</sequence>
<keyword evidence="2 5" id="KW-0812">Transmembrane</keyword>
<evidence type="ECO:0000259" key="6">
    <source>
        <dbReference type="PROSITE" id="PS50928"/>
    </source>
</evidence>
<dbReference type="Proteomes" id="UP000203464">
    <property type="component" value="Unassembled WGS sequence"/>
</dbReference>
<gene>
    <name evidence="7" type="primary">araQ_2</name>
    <name evidence="7" type="ORF">OCA8868_00831</name>
</gene>
<keyword evidence="8" id="KW-1185">Reference proteome</keyword>
<feature type="transmembrane region" description="Helical" evidence="5">
    <location>
        <begin position="149"/>
        <end position="177"/>
    </location>
</feature>
<dbReference type="GO" id="GO:0005886">
    <property type="term" value="C:plasma membrane"/>
    <property type="evidence" value="ECO:0007669"/>
    <property type="project" value="UniProtKB-SubCell"/>
</dbReference>
<dbReference type="CDD" id="cd06261">
    <property type="entry name" value="TM_PBP2"/>
    <property type="match status" value="1"/>
</dbReference>
<dbReference type="AlphaFoldDB" id="A0A238JQM7"/>
<keyword evidence="5" id="KW-0813">Transport</keyword>